<accession>A0A9R1VTA2</accession>
<gene>
    <name evidence="6" type="ORF">LSAT_V11C400183010</name>
</gene>
<reference evidence="6 7" key="1">
    <citation type="journal article" date="2017" name="Nat. Commun.">
        <title>Genome assembly with in vitro proximity ligation data and whole-genome triplication in lettuce.</title>
        <authorList>
            <person name="Reyes-Chin-Wo S."/>
            <person name="Wang Z."/>
            <person name="Yang X."/>
            <person name="Kozik A."/>
            <person name="Arikit S."/>
            <person name="Song C."/>
            <person name="Xia L."/>
            <person name="Froenicke L."/>
            <person name="Lavelle D.O."/>
            <person name="Truco M.J."/>
            <person name="Xia R."/>
            <person name="Zhu S."/>
            <person name="Xu C."/>
            <person name="Xu H."/>
            <person name="Xu X."/>
            <person name="Cox K."/>
            <person name="Korf I."/>
            <person name="Meyers B.C."/>
            <person name="Michelmore R.W."/>
        </authorList>
    </citation>
    <scope>NUCLEOTIDE SEQUENCE [LARGE SCALE GENOMIC DNA]</scope>
    <source>
        <strain evidence="7">cv. Salinas</strain>
        <tissue evidence="6">Seedlings</tissue>
    </source>
</reference>
<keyword evidence="7" id="KW-1185">Reference proteome</keyword>
<dbReference type="AlphaFoldDB" id="A0A9R1VTA2"/>
<proteinExistence type="predicted"/>
<evidence type="ECO:0000256" key="1">
    <source>
        <dbReference type="ARBA" id="ARBA00004141"/>
    </source>
</evidence>
<comment type="caution">
    <text evidence="6">The sequence shown here is derived from an EMBL/GenBank/DDBJ whole genome shotgun (WGS) entry which is preliminary data.</text>
</comment>
<dbReference type="PANTHER" id="PTHR21389">
    <property type="entry name" value="P53 INDUCED PROTEIN"/>
    <property type="match status" value="1"/>
</dbReference>
<feature type="compositionally biased region" description="Polar residues" evidence="5">
    <location>
        <begin position="65"/>
        <end position="75"/>
    </location>
</feature>
<evidence type="ECO:0000256" key="2">
    <source>
        <dbReference type="ARBA" id="ARBA00022692"/>
    </source>
</evidence>
<name>A0A9R1VTA2_LACSA</name>
<evidence type="ECO:0000313" key="6">
    <source>
        <dbReference type="EMBL" id="KAJ0210552.1"/>
    </source>
</evidence>
<dbReference type="GO" id="GO:0016020">
    <property type="term" value="C:membrane"/>
    <property type="evidence" value="ECO:0007669"/>
    <property type="project" value="UniProtKB-SubCell"/>
</dbReference>
<evidence type="ECO:0000256" key="5">
    <source>
        <dbReference type="SAM" id="MobiDB-lite"/>
    </source>
</evidence>
<organism evidence="6 7">
    <name type="scientific">Lactuca sativa</name>
    <name type="common">Garden lettuce</name>
    <dbReference type="NCBI Taxonomy" id="4236"/>
    <lineage>
        <taxon>Eukaryota</taxon>
        <taxon>Viridiplantae</taxon>
        <taxon>Streptophyta</taxon>
        <taxon>Embryophyta</taxon>
        <taxon>Tracheophyta</taxon>
        <taxon>Spermatophyta</taxon>
        <taxon>Magnoliopsida</taxon>
        <taxon>eudicotyledons</taxon>
        <taxon>Gunneridae</taxon>
        <taxon>Pentapetalae</taxon>
        <taxon>asterids</taxon>
        <taxon>campanulids</taxon>
        <taxon>Asterales</taxon>
        <taxon>Asteraceae</taxon>
        <taxon>Cichorioideae</taxon>
        <taxon>Cichorieae</taxon>
        <taxon>Lactucinae</taxon>
        <taxon>Lactuca</taxon>
    </lineage>
</organism>
<evidence type="ECO:0000256" key="4">
    <source>
        <dbReference type="ARBA" id="ARBA00023136"/>
    </source>
</evidence>
<dbReference type="PANTHER" id="PTHR21389:SF0">
    <property type="entry name" value="ETOPOSIDE-INDUCED PROTEIN 2.4 HOMOLOG"/>
    <property type="match status" value="1"/>
</dbReference>
<feature type="region of interest" description="Disordered" evidence="5">
    <location>
        <begin position="65"/>
        <end position="87"/>
    </location>
</feature>
<keyword evidence="2" id="KW-0812">Transmembrane</keyword>
<keyword evidence="3" id="KW-1133">Transmembrane helix</keyword>
<dbReference type="EMBL" id="NBSK02000004">
    <property type="protein sequence ID" value="KAJ0210552.1"/>
    <property type="molecule type" value="Genomic_DNA"/>
</dbReference>
<dbReference type="Proteomes" id="UP000235145">
    <property type="component" value="Unassembled WGS sequence"/>
</dbReference>
<protein>
    <submittedName>
        <fullName evidence="6">Uncharacterized protein</fullName>
    </submittedName>
</protein>
<sequence>MIMDLEAYKLDVDTNKEARCMTKARRLGVSIHVLAVDTICYGVVTKLNQLYNDIAQFGLTMTERVGSTNETPSNNNKKEASTSENATHTLTHTHVDKPIDLGRVMIGITKQGYSPLLLTFFFLEIVFGNNIDIIQHVYLTSLVPYIGKSLHFILLSWMYAYYCFEYKFNVSGLNLDKRLDF</sequence>
<comment type="subcellular location">
    <subcellularLocation>
        <location evidence="1">Membrane</location>
        <topology evidence="1">Multi-pass membrane protein</topology>
    </subcellularLocation>
</comment>
<keyword evidence="4" id="KW-0472">Membrane</keyword>
<evidence type="ECO:0000256" key="3">
    <source>
        <dbReference type="ARBA" id="ARBA00022989"/>
    </source>
</evidence>
<evidence type="ECO:0000313" key="7">
    <source>
        <dbReference type="Proteomes" id="UP000235145"/>
    </source>
</evidence>